<keyword evidence="1" id="KW-0040">ANK repeat</keyword>
<dbReference type="SUPFAM" id="SSF48403">
    <property type="entry name" value="Ankyrin repeat"/>
    <property type="match status" value="1"/>
</dbReference>
<reference evidence="2" key="1">
    <citation type="submission" date="2022-03" db="EMBL/GenBank/DDBJ databases">
        <title>A functionally conserved STORR gene fusion in Papaver species that diverged 16.8 million years ago.</title>
        <authorList>
            <person name="Catania T."/>
        </authorList>
    </citation>
    <scope>NUCLEOTIDE SEQUENCE</scope>
    <source>
        <strain evidence="2">S-191538</strain>
    </source>
</reference>
<keyword evidence="3" id="KW-1185">Reference proteome</keyword>
<name>A0AA42AXN5_PAPNU</name>
<dbReference type="GO" id="GO:0003690">
    <property type="term" value="F:double-stranded DNA binding"/>
    <property type="evidence" value="ECO:0007669"/>
    <property type="project" value="TreeGrafter"/>
</dbReference>
<dbReference type="GO" id="GO:0006357">
    <property type="term" value="P:regulation of transcription by RNA polymerase II"/>
    <property type="evidence" value="ECO:0007669"/>
    <property type="project" value="TreeGrafter"/>
</dbReference>
<evidence type="ECO:0000256" key="1">
    <source>
        <dbReference type="PROSITE-ProRule" id="PRU00023"/>
    </source>
</evidence>
<dbReference type="AlphaFoldDB" id="A0AA42AXN5"/>
<evidence type="ECO:0000313" key="3">
    <source>
        <dbReference type="Proteomes" id="UP001177140"/>
    </source>
</evidence>
<dbReference type="InterPro" id="IPR036770">
    <property type="entry name" value="Ankyrin_rpt-contain_sf"/>
</dbReference>
<accession>A0AA42AXN5</accession>
<dbReference type="InterPro" id="IPR002110">
    <property type="entry name" value="Ankyrin_rpt"/>
</dbReference>
<dbReference type="Pfam" id="PF12796">
    <property type="entry name" value="Ank_2"/>
    <property type="match status" value="1"/>
</dbReference>
<dbReference type="GO" id="GO:0003712">
    <property type="term" value="F:transcription coregulator activity"/>
    <property type="evidence" value="ECO:0007669"/>
    <property type="project" value="TreeGrafter"/>
</dbReference>
<organism evidence="2 3">
    <name type="scientific">Papaver nudicaule</name>
    <name type="common">Iceland poppy</name>
    <dbReference type="NCBI Taxonomy" id="74823"/>
    <lineage>
        <taxon>Eukaryota</taxon>
        <taxon>Viridiplantae</taxon>
        <taxon>Streptophyta</taxon>
        <taxon>Embryophyta</taxon>
        <taxon>Tracheophyta</taxon>
        <taxon>Spermatophyta</taxon>
        <taxon>Magnoliopsida</taxon>
        <taxon>Ranunculales</taxon>
        <taxon>Papaveraceae</taxon>
        <taxon>Papaveroideae</taxon>
        <taxon>Papaver</taxon>
    </lineage>
</organism>
<dbReference type="GO" id="GO:0005634">
    <property type="term" value="C:nucleus"/>
    <property type="evidence" value="ECO:0007669"/>
    <property type="project" value="TreeGrafter"/>
</dbReference>
<protein>
    <submittedName>
        <fullName evidence="2">Uncharacterized protein</fullName>
    </submittedName>
</protein>
<evidence type="ECO:0000313" key="2">
    <source>
        <dbReference type="EMBL" id="MCL7043799.1"/>
    </source>
</evidence>
<dbReference type="EMBL" id="JAJJMA010250703">
    <property type="protein sequence ID" value="MCL7043799.1"/>
    <property type="molecule type" value="Genomic_DNA"/>
</dbReference>
<sequence>MEFVMETDGHGLGTEFFKGSDDCREECVFFVEKAFVKPSESVSIIGSFNEKYSHVAGRDLCFVFGDVAVPGERLSESIYTAILLPNLPGWIDFYVSFDCVIPISQIMKLRLSAGTVKSLMDPELERRLAYLLVHTEKEGEDLCRKLQQCENMTEIILRKYLKDWVFEGYRTCKSFDVLGQGVMHLSACLGYTWAIALYRKIYFGVDYRDMTGWTALHWAAFYGRHGAVTLLLIHGANPSLLTKPTDEKPHGLTAASIASLRGHDQLAAYLADIAANPQKIRRLSTVRAKIRAD</sequence>
<comment type="caution">
    <text evidence="2">The sequence shown here is derived from an EMBL/GenBank/DDBJ whole genome shotgun (WGS) entry which is preliminary data.</text>
</comment>
<dbReference type="PANTHER" id="PTHR23335">
    <property type="entry name" value="CALMODULIN-BINDING TRANSCRIPTION ACTIVATOR CAMTA"/>
    <property type="match status" value="1"/>
</dbReference>
<proteinExistence type="predicted"/>
<dbReference type="PROSITE" id="PS50297">
    <property type="entry name" value="ANK_REP_REGION"/>
    <property type="match status" value="1"/>
</dbReference>
<dbReference type="PANTHER" id="PTHR23335:SF3">
    <property type="entry name" value="CALMODULIN-BINDING TRANSCRIPTION ACTIVATOR 5"/>
    <property type="match status" value="1"/>
</dbReference>
<feature type="repeat" description="ANK" evidence="1">
    <location>
        <begin position="211"/>
        <end position="243"/>
    </location>
</feature>
<dbReference type="SMART" id="SM00248">
    <property type="entry name" value="ANK"/>
    <property type="match status" value="2"/>
</dbReference>
<dbReference type="PROSITE" id="PS50088">
    <property type="entry name" value="ANK_REPEAT"/>
    <property type="match status" value="1"/>
</dbReference>
<dbReference type="Gene3D" id="1.25.40.20">
    <property type="entry name" value="Ankyrin repeat-containing domain"/>
    <property type="match status" value="1"/>
</dbReference>
<gene>
    <name evidence="2" type="ORF">MKW94_017008</name>
</gene>
<dbReference type="Proteomes" id="UP001177140">
    <property type="component" value="Unassembled WGS sequence"/>
</dbReference>